<feature type="chain" id="PRO_5036192006" description="Pentacotripeptide-repeat region of PRORP domain-containing protein" evidence="5">
    <location>
        <begin position="24"/>
        <end position="1020"/>
    </location>
</feature>
<dbReference type="PANTHER" id="PTHR47942:SF63">
    <property type="entry name" value="PENTATRICOPEPTIDE REPEAT-CONTAINING PROTEIN"/>
    <property type="match status" value="1"/>
</dbReference>
<feature type="repeat" description="PPR" evidence="2">
    <location>
        <begin position="477"/>
        <end position="514"/>
    </location>
</feature>
<evidence type="ECO:0000256" key="2">
    <source>
        <dbReference type="PROSITE-ProRule" id="PRU00708"/>
    </source>
</evidence>
<feature type="region of interest" description="Disordered" evidence="4">
    <location>
        <begin position="884"/>
        <end position="910"/>
    </location>
</feature>
<evidence type="ECO:0000313" key="6">
    <source>
        <dbReference type="EMBL" id="CAD9343375.1"/>
    </source>
</evidence>
<name>A0A6U3T123_9STRA</name>
<dbReference type="InterPro" id="IPR011990">
    <property type="entry name" value="TPR-like_helical_dom_sf"/>
</dbReference>
<evidence type="ECO:0000313" key="7">
    <source>
        <dbReference type="EMBL" id="CAD9343376.1"/>
    </source>
</evidence>
<reference evidence="7" key="1">
    <citation type="submission" date="2021-01" db="EMBL/GenBank/DDBJ databases">
        <authorList>
            <person name="Corre E."/>
            <person name="Pelletier E."/>
            <person name="Niang G."/>
            <person name="Scheremetjew M."/>
            <person name="Finn R."/>
            <person name="Kale V."/>
            <person name="Holt S."/>
            <person name="Cochrane G."/>
            <person name="Meng A."/>
            <person name="Brown T."/>
            <person name="Cohen L."/>
        </authorList>
    </citation>
    <scope>NUCLEOTIDE SEQUENCE</scope>
    <source>
        <strain evidence="7">Pop2</strain>
    </source>
</reference>
<proteinExistence type="predicted"/>
<evidence type="ECO:0008006" key="8">
    <source>
        <dbReference type="Google" id="ProtNLM"/>
    </source>
</evidence>
<feature type="region of interest" description="Disordered" evidence="4">
    <location>
        <begin position="192"/>
        <end position="215"/>
    </location>
</feature>
<organism evidence="7">
    <name type="scientific">Ditylum brightwellii</name>
    <dbReference type="NCBI Taxonomy" id="49249"/>
    <lineage>
        <taxon>Eukaryota</taxon>
        <taxon>Sar</taxon>
        <taxon>Stramenopiles</taxon>
        <taxon>Ochrophyta</taxon>
        <taxon>Bacillariophyta</taxon>
        <taxon>Mediophyceae</taxon>
        <taxon>Lithodesmiophycidae</taxon>
        <taxon>Lithodesmiales</taxon>
        <taxon>Lithodesmiaceae</taxon>
        <taxon>Ditylum</taxon>
    </lineage>
</organism>
<accession>A0A6U3T123</accession>
<dbReference type="PANTHER" id="PTHR47942">
    <property type="entry name" value="TETRATRICOPEPTIDE REPEAT (TPR)-LIKE SUPERFAMILY PROTEIN-RELATED"/>
    <property type="match status" value="1"/>
</dbReference>
<feature type="region of interest" description="Disordered" evidence="4">
    <location>
        <begin position="999"/>
        <end position="1020"/>
    </location>
</feature>
<evidence type="ECO:0000256" key="3">
    <source>
        <dbReference type="SAM" id="Coils"/>
    </source>
</evidence>
<feature type="repeat" description="PPR" evidence="2">
    <location>
        <begin position="717"/>
        <end position="752"/>
    </location>
</feature>
<feature type="region of interest" description="Disordered" evidence="4">
    <location>
        <begin position="960"/>
        <end position="982"/>
    </location>
</feature>
<dbReference type="EMBL" id="HBGN01027565">
    <property type="protein sequence ID" value="CAD9343376.1"/>
    <property type="molecule type" value="Transcribed_RNA"/>
</dbReference>
<keyword evidence="1" id="KW-0677">Repeat</keyword>
<dbReference type="InterPro" id="IPR051222">
    <property type="entry name" value="PPR/CCM1_RNA-binding"/>
</dbReference>
<evidence type="ECO:0000256" key="5">
    <source>
        <dbReference type="SAM" id="SignalP"/>
    </source>
</evidence>
<dbReference type="PROSITE" id="PS51375">
    <property type="entry name" value="PPR"/>
    <property type="match status" value="2"/>
</dbReference>
<gene>
    <name evidence="6" type="ORF">DBRI1063_LOCUS17797</name>
    <name evidence="7" type="ORF">DBRI1063_LOCUS17798</name>
</gene>
<sequence>MRDLFYHLFLVISTSLSIYSVLATDARANGIGRHGSCPSSLFVTTRRQYETAFCNVLSSHSFQRQRQQQGGVAAYTLPTHTAKIGTKLSLLPRKNDDGGGAGFMITPHCKRQNQKRQIIEMMMTALEIPAETTTEAEDNSNGDANDIPYSDTEALNAALLELAKSRRPGSAQKAQTILDAAERWYQNNQQNIKQEKEEEDNDSSSDHKVGGPIPDIRSYTHVIDAWSRQGGVKATQNAQKLLDSLIEISNHEQKGGVKKVKKKKNVRRMKPNTIAYNLVIHAWAKSGKSDATDYAEKLLNQMQQHYSDGTNPHCQPNSTTYNAVMNAWAKSALMKNREESNEKSILTNCAGEHAERLLGEMWDQYESTSDPNLRPTQFSYATAISAWARTAAHVHGSESRKCAKRAEDLLEKMEKLAQTHGWADLHPTTYCVNAVMNAWAKTRSKGRVLGAKRAQQILERMVRLYDSGHGRQEVRPNVVSFNTVIDAWAKSGEPRSERHAESILRRMDELSSNPDTRHHYEDCRPDTISYNAVVHAWGRSRDPSAARRAEAILRRMEQRYEEDIKKGVDRNNIITPDVTTYTSVINAWARSREKDAASRAESVLKRMEKASSSSLSAKEKNSKSANFAARPTVLSYNTVLNAWAKSSYPEAADRALSLLKQLEDGKRGVRPDVFTYTSAIDALAKSGTKKSAEKAEEILEKMEALYNETGDDKVRPNVRTYTSVIHALSRGKCDPRRAQSILDRMEQLSAEESSLRPDVVSFNAVINAWGWSDTAHKARRAREIYLRMKELHESGANNDARPDLITCNSILNACAYTTGKIETENDSGWDNENNNDGGAQERAEALDIAVQTLEEFQSVSPKLGRPNHITYGTMIMAITNLMTPTQSSTADNTAKEGSEDKNRENGEDISNDVSCLRTDLAIATFWQCCREGQVSPFVISQLRNVVSEATFCEMLGDAAVPRGNRGHGEATDHKQSESGVEKEHKYCCDMKKLPEEWTTFSRGKKSRPSRKKYSEQVSKR</sequence>
<feature type="coiled-coil region" evidence="3">
    <location>
        <begin position="685"/>
        <end position="712"/>
    </location>
</feature>
<dbReference type="Gene3D" id="1.25.40.10">
    <property type="entry name" value="Tetratricopeptide repeat domain"/>
    <property type="match status" value="4"/>
</dbReference>
<evidence type="ECO:0000256" key="4">
    <source>
        <dbReference type="SAM" id="MobiDB-lite"/>
    </source>
</evidence>
<protein>
    <recommendedName>
        <fullName evidence="8">Pentacotripeptide-repeat region of PRORP domain-containing protein</fullName>
    </recommendedName>
</protein>
<dbReference type="InterPro" id="IPR002885">
    <property type="entry name" value="PPR_rpt"/>
</dbReference>
<dbReference type="Pfam" id="PF13812">
    <property type="entry name" value="PPR_3"/>
    <property type="match status" value="3"/>
</dbReference>
<keyword evidence="3" id="KW-0175">Coiled coil</keyword>
<feature type="compositionally biased region" description="Basic residues" evidence="4">
    <location>
        <begin position="1002"/>
        <end position="1011"/>
    </location>
</feature>
<evidence type="ECO:0000256" key="1">
    <source>
        <dbReference type="ARBA" id="ARBA00022737"/>
    </source>
</evidence>
<dbReference type="EMBL" id="HBGN01027564">
    <property type="protein sequence ID" value="CAD9343375.1"/>
    <property type="molecule type" value="Transcribed_RNA"/>
</dbReference>
<feature type="compositionally biased region" description="Basic and acidic residues" evidence="4">
    <location>
        <begin position="893"/>
        <end position="906"/>
    </location>
</feature>
<feature type="signal peptide" evidence="5">
    <location>
        <begin position="1"/>
        <end position="23"/>
    </location>
</feature>
<feature type="compositionally biased region" description="Basic and acidic residues" evidence="4">
    <location>
        <begin position="966"/>
        <end position="982"/>
    </location>
</feature>
<dbReference type="AlphaFoldDB" id="A0A6U3T123"/>
<keyword evidence="5" id="KW-0732">Signal</keyword>